<evidence type="ECO:0000256" key="16">
    <source>
        <dbReference type="PROSITE-ProRule" id="PRU00391"/>
    </source>
</evidence>
<evidence type="ECO:0000256" key="6">
    <source>
        <dbReference type="ARBA" id="ARBA00022763"/>
    </source>
</evidence>
<evidence type="ECO:0000256" key="14">
    <source>
        <dbReference type="ARBA" id="ARBA00023295"/>
    </source>
</evidence>
<dbReference type="Gene3D" id="1.10.8.50">
    <property type="match status" value="1"/>
</dbReference>
<evidence type="ECO:0000259" key="19">
    <source>
        <dbReference type="PROSITE" id="PS51068"/>
    </source>
</evidence>
<comment type="similarity">
    <text evidence="3">Belongs to the FPG family.</text>
</comment>
<dbReference type="PROSITE" id="PS51066">
    <property type="entry name" value="ZF_FPG_2"/>
    <property type="match status" value="1"/>
</dbReference>
<evidence type="ECO:0000256" key="7">
    <source>
        <dbReference type="ARBA" id="ARBA00022771"/>
    </source>
</evidence>
<gene>
    <name evidence="20" type="ORF">CFK38_09720</name>
</gene>
<dbReference type="InterPro" id="IPR010979">
    <property type="entry name" value="Ribosomal_uS13-like_H2TH"/>
</dbReference>
<dbReference type="AlphaFoldDB" id="A0A291GNN3"/>
<evidence type="ECO:0000256" key="9">
    <source>
        <dbReference type="ARBA" id="ARBA00022833"/>
    </source>
</evidence>
<keyword evidence="9" id="KW-0862">Zinc</keyword>
<evidence type="ECO:0000256" key="15">
    <source>
        <dbReference type="ARBA" id="ARBA00044632"/>
    </source>
</evidence>
<name>A0A291GNN3_9MICO</name>
<dbReference type="CDD" id="cd08966">
    <property type="entry name" value="EcFpg-like_N"/>
    <property type="match status" value="1"/>
</dbReference>
<evidence type="ECO:0000256" key="8">
    <source>
        <dbReference type="ARBA" id="ARBA00022801"/>
    </source>
</evidence>
<evidence type="ECO:0000256" key="13">
    <source>
        <dbReference type="ARBA" id="ARBA00023268"/>
    </source>
</evidence>
<keyword evidence="10" id="KW-0238">DNA-binding</keyword>
<evidence type="ECO:0000313" key="21">
    <source>
        <dbReference type="Proteomes" id="UP000218165"/>
    </source>
</evidence>
<dbReference type="InterPro" id="IPR020629">
    <property type="entry name" value="FPG_Glyclase"/>
</dbReference>
<feature type="domain" description="Formamidopyrimidine-DNA glycosylase catalytic" evidence="19">
    <location>
        <begin position="2"/>
        <end position="140"/>
    </location>
</feature>
<keyword evidence="11" id="KW-0234">DNA repair</keyword>
<comment type="subunit">
    <text evidence="4">Monomer.</text>
</comment>
<keyword evidence="7 16" id="KW-0863">Zinc-finger</keyword>
<dbReference type="InterPro" id="IPR012319">
    <property type="entry name" value="FPG_cat"/>
</dbReference>
<dbReference type="GO" id="GO:0003684">
    <property type="term" value="F:damaged DNA binding"/>
    <property type="evidence" value="ECO:0007669"/>
    <property type="project" value="InterPro"/>
</dbReference>
<evidence type="ECO:0000256" key="3">
    <source>
        <dbReference type="ARBA" id="ARBA00009409"/>
    </source>
</evidence>
<dbReference type="RefSeq" id="WP_096802889.1">
    <property type="nucleotide sequence ID" value="NZ_CP023563.1"/>
</dbReference>
<dbReference type="GO" id="GO:0003690">
    <property type="term" value="F:double-stranded DNA binding"/>
    <property type="evidence" value="ECO:0007669"/>
    <property type="project" value="UniProtKB-ARBA"/>
</dbReference>
<sequence>MPELPEVEVVRRGLAPRTVGRTVTDVELLDARIIRRQHGGIDRLRAGLVGSTLTAVVRRGKFLWWRLADPDGAETGEALMGHLGMSGQLRIATADGATVTPGGPPAPSEGPAPDPQRHRRLSLHLDDGTRVDLIDQRLFGGVWTSPLVEAADGALAGVGSPDALLPEGASHIARDLLDPAVDLGAIARTLRARRSAVKALLLNQEIVSGIGNIYADEALWSARTRYDTPGTALSQRRALAILRAAREVMERALAVGGTSFDALYVNVDGRSGYFARSLNAYGREGEPCPRCGRLLRRVIYQGRSSHFCPRCQRRTM</sequence>
<dbReference type="SUPFAM" id="SSF57716">
    <property type="entry name" value="Glucocorticoid receptor-like (DNA-binding domain)"/>
    <property type="match status" value="1"/>
</dbReference>
<organism evidence="20 21">
    <name type="scientific">Brachybacterium vulturis</name>
    <dbReference type="NCBI Taxonomy" id="2017484"/>
    <lineage>
        <taxon>Bacteria</taxon>
        <taxon>Bacillati</taxon>
        <taxon>Actinomycetota</taxon>
        <taxon>Actinomycetes</taxon>
        <taxon>Micrococcales</taxon>
        <taxon>Dermabacteraceae</taxon>
        <taxon>Brachybacterium</taxon>
    </lineage>
</organism>
<evidence type="ECO:0000313" key="20">
    <source>
        <dbReference type="EMBL" id="ATG51767.1"/>
    </source>
</evidence>
<comment type="catalytic activity">
    <reaction evidence="15">
        <text>2'-deoxyribonucleotide-(2'-deoxyribose 5'-phosphate)-2'-deoxyribonucleotide-DNA = a 3'-end 2'-deoxyribonucleotide-(2,3-dehydro-2,3-deoxyribose 5'-phosphate)-DNA + a 5'-end 5'-phospho-2'-deoxyribonucleoside-DNA + H(+)</text>
        <dbReference type="Rhea" id="RHEA:66592"/>
        <dbReference type="Rhea" id="RHEA-COMP:13180"/>
        <dbReference type="Rhea" id="RHEA-COMP:16897"/>
        <dbReference type="Rhea" id="RHEA-COMP:17067"/>
        <dbReference type="ChEBI" id="CHEBI:15378"/>
        <dbReference type="ChEBI" id="CHEBI:136412"/>
        <dbReference type="ChEBI" id="CHEBI:157695"/>
        <dbReference type="ChEBI" id="CHEBI:167181"/>
        <dbReference type="EC" id="4.2.99.18"/>
    </reaction>
</comment>
<dbReference type="GO" id="GO:0140078">
    <property type="term" value="F:class I DNA-(apurinic or apyrimidinic site) endonuclease activity"/>
    <property type="evidence" value="ECO:0007669"/>
    <property type="project" value="UniProtKB-EC"/>
</dbReference>
<keyword evidence="5" id="KW-0479">Metal-binding</keyword>
<dbReference type="Pfam" id="PF06827">
    <property type="entry name" value="zf-FPG_IleRS"/>
    <property type="match status" value="1"/>
</dbReference>
<keyword evidence="14" id="KW-0326">Glycosidase</keyword>
<dbReference type="InterPro" id="IPR000214">
    <property type="entry name" value="Znf_DNA_glyclase/AP_lyase"/>
</dbReference>
<proteinExistence type="inferred from homology"/>
<evidence type="ECO:0000256" key="1">
    <source>
        <dbReference type="ARBA" id="ARBA00001668"/>
    </source>
</evidence>
<dbReference type="PROSITE" id="PS51068">
    <property type="entry name" value="FPG_CAT"/>
    <property type="match status" value="1"/>
</dbReference>
<dbReference type="GO" id="GO:0006979">
    <property type="term" value="P:response to oxidative stress"/>
    <property type="evidence" value="ECO:0007669"/>
    <property type="project" value="UniProtKB-ARBA"/>
</dbReference>
<dbReference type="SMART" id="SM01232">
    <property type="entry name" value="H2TH"/>
    <property type="match status" value="1"/>
</dbReference>
<dbReference type="SUPFAM" id="SSF46946">
    <property type="entry name" value="S13-like H2TH domain"/>
    <property type="match status" value="1"/>
</dbReference>
<dbReference type="Gene3D" id="3.20.190.10">
    <property type="entry name" value="MutM-like, N-terminal"/>
    <property type="match status" value="1"/>
</dbReference>
<dbReference type="EMBL" id="CP023563">
    <property type="protein sequence ID" value="ATG51767.1"/>
    <property type="molecule type" value="Genomic_DNA"/>
</dbReference>
<keyword evidence="6" id="KW-0227">DNA damage</keyword>
<dbReference type="InterPro" id="IPR035937">
    <property type="entry name" value="FPG_N"/>
</dbReference>
<dbReference type="InterPro" id="IPR015886">
    <property type="entry name" value="H2TH_FPG"/>
</dbReference>
<accession>A0A291GNN3</accession>
<keyword evidence="21" id="KW-1185">Reference proteome</keyword>
<dbReference type="PANTHER" id="PTHR22993">
    <property type="entry name" value="FORMAMIDOPYRIMIDINE-DNA GLYCOSYLASE"/>
    <property type="match status" value="1"/>
</dbReference>
<keyword evidence="8" id="KW-0378">Hydrolase</keyword>
<dbReference type="GO" id="GO:0006284">
    <property type="term" value="P:base-excision repair"/>
    <property type="evidence" value="ECO:0007669"/>
    <property type="project" value="InterPro"/>
</dbReference>
<feature type="compositionally biased region" description="Pro residues" evidence="17">
    <location>
        <begin position="102"/>
        <end position="114"/>
    </location>
</feature>
<dbReference type="SUPFAM" id="SSF81624">
    <property type="entry name" value="N-terminal domain of MutM-like DNA repair proteins"/>
    <property type="match status" value="1"/>
</dbReference>
<evidence type="ECO:0000256" key="11">
    <source>
        <dbReference type="ARBA" id="ARBA00023204"/>
    </source>
</evidence>
<dbReference type="Pfam" id="PF06831">
    <property type="entry name" value="H2TH"/>
    <property type="match status" value="1"/>
</dbReference>
<dbReference type="Pfam" id="PF01149">
    <property type="entry name" value="Fapy_DNA_glyco"/>
    <property type="match status" value="1"/>
</dbReference>
<evidence type="ECO:0000256" key="12">
    <source>
        <dbReference type="ARBA" id="ARBA00023239"/>
    </source>
</evidence>
<dbReference type="OrthoDB" id="9800855at2"/>
<evidence type="ECO:0000259" key="18">
    <source>
        <dbReference type="PROSITE" id="PS51066"/>
    </source>
</evidence>
<dbReference type="NCBIfam" id="TIGR00577">
    <property type="entry name" value="fpg"/>
    <property type="match status" value="1"/>
</dbReference>
<evidence type="ECO:0000256" key="2">
    <source>
        <dbReference type="ARBA" id="ARBA00001947"/>
    </source>
</evidence>
<dbReference type="GO" id="GO:0008270">
    <property type="term" value="F:zinc ion binding"/>
    <property type="evidence" value="ECO:0007669"/>
    <property type="project" value="UniProtKB-KW"/>
</dbReference>
<comment type="catalytic activity">
    <reaction evidence="1">
        <text>Hydrolysis of DNA containing ring-opened 7-methylguanine residues, releasing 2,6-diamino-4-hydroxy-5-(N-methyl)formamidopyrimidine.</text>
        <dbReference type="EC" id="3.2.2.23"/>
    </reaction>
</comment>
<feature type="region of interest" description="Disordered" evidence="17">
    <location>
        <begin position="95"/>
        <end position="119"/>
    </location>
</feature>
<keyword evidence="13" id="KW-0511">Multifunctional enzyme</keyword>
<dbReference type="KEGG" id="brz:CFK38_09720"/>
<evidence type="ECO:0000256" key="5">
    <source>
        <dbReference type="ARBA" id="ARBA00022723"/>
    </source>
</evidence>
<comment type="cofactor">
    <cofactor evidence="2">
        <name>Zn(2+)</name>
        <dbReference type="ChEBI" id="CHEBI:29105"/>
    </cofactor>
</comment>
<feature type="domain" description="FPG-type" evidence="18">
    <location>
        <begin position="279"/>
        <end position="313"/>
    </location>
</feature>
<dbReference type="PROSITE" id="PS01242">
    <property type="entry name" value="ZF_FPG_1"/>
    <property type="match status" value="1"/>
</dbReference>
<dbReference type="Proteomes" id="UP000218165">
    <property type="component" value="Chromosome"/>
</dbReference>
<evidence type="ECO:0000256" key="4">
    <source>
        <dbReference type="ARBA" id="ARBA00011245"/>
    </source>
</evidence>
<dbReference type="PANTHER" id="PTHR22993:SF9">
    <property type="entry name" value="FORMAMIDOPYRIMIDINE-DNA GLYCOSYLASE"/>
    <property type="match status" value="1"/>
</dbReference>
<evidence type="ECO:0000256" key="10">
    <source>
        <dbReference type="ARBA" id="ARBA00023125"/>
    </source>
</evidence>
<dbReference type="NCBIfam" id="NF002211">
    <property type="entry name" value="PRK01103.1"/>
    <property type="match status" value="1"/>
</dbReference>
<dbReference type="SMART" id="SM00898">
    <property type="entry name" value="Fapy_DNA_glyco"/>
    <property type="match status" value="1"/>
</dbReference>
<dbReference type="InterPro" id="IPR010663">
    <property type="entry name" value="Znf_FPG/IleRS"/>
</dbReference>
<reference evidence="21" key="1">
    <citation type="submission" date="2017-09" db="EMBL/GenBank/DDBJ databases">
        <title>Brachybacterium sp. VM2412.</title>
        <authorList>
            <person name="Tak E.J."/>
            <person name="Bae J.-W."/>
        </authorList>
    </citation>
    <scope>NUCLEOTIDE SEQUENCE [LARGE SCALE GENOMIC DNA]</scope>
    <source>
        <strain evidence="21">VM2412</strain>
    </source>
</reference>
<evidence type="ECO:0000256" key="17">
    <source>
        <dbReference type="SAM" id="MobiDB-lite"/>
    </source>
</evidence>
<keyword evidence="12" id="KW-0456">Lyase</keyword>
<protein>
    <submittedName>
        <fullName evidence="20">DNA-formamidopyrimidine glycosylase</fullName>
    </submittedName>
</protein>
<dbReference type="FunFam" id="1.10.8.50:FF:000003">
    <property type="entry name" value="Formamidopyrimidine-DNA glycosylase"/>
    <property type="match status" value="1"/>
</dbReference>
<dbReference type="InterPro" id="IPR015887">
    <property type="entry name" value="DNA_glyclase_Znf_dom_DNA_BS"/>
</dbReference>
<dbReference type="GO" id="GO:0034039">
    <property type="term" value="F:8-oxo-7,8-dihydroguanine DNA N-glycosylase activity"/>
    <property type="evidence" value="ECO:0007669"/>
    <property type="project" value="TreeGrafter"/>
</dbReference>